<protein>
    <recommendedName>
        <fullName evidence="9">K Homology domain-containing protein</fullName>
    </recommendedName>
</protein>
<proteinExistence type="predicted"/>
<feature type="domain" description="Ras-GEF" evidence="5">
    <location>
        <begin position="1037"/>
        <end position="1337"/>
    </location>
</feature>
<evidence type="ECO:0000256" key="2">
    <source>
        <dbReference type="PROSITE-ProRule" id="PRU00117"/>
    </source>
</evidence>
<dbReference type="InterPro" id="IPR036964">
    <property type="entry name" value="RASGEF_cat_dom_sf"/>
</dbReference>
<dbReference type="PANTHER" id="PTHR23113:SF363">
    <property type="entry name" value="PROTEIN SON OF SEVENLESS"/>
    <property type="match status" value="1"/>
</dbReference>
<dbReference type="EMBL" id="PJQL01000122">
    <property type="protein sequence ID" value="RCH99455.1"/>
    <property type="molecule type" value="Genomic_DNA"/>
</dbReference>
<evidence type="ECO:0000259" key="5">
    <source>
        <dbReference type="PROSITE" id="PS50009"/>
    </source>
</evidence>
<dbReference type="Pfam" id="PF00013">
    <property type="entry name" value="KH_1"/>
    <property type="match status" value="1"/>
</dbReference>
<evidence type="ECO:0000313" key="7">
    <source>
        <dbReference type="EMBL" id="RCH99455.1"/>
    </source>
</evidence>
<comment type="caution">
    <text evidence="7">The sequence shown here is derived from an EMBL/GenBank/DDBJ whole genome shotgun (WGS) entry which is preliminary data.</text>
</comment>
<evidence type="ECO:0000259" key="6">
    <source>
        <dbReference type="PROSITE" id="PS50212"/>
    </source>
</evidence>
<sequence length="1343" mass="155641">MLKCLSNRIVIRQYRRCFSISSCRQTQEILSDERLKELVAELQKPLNPEDNSTVVLATMESLRPRQKVITTNEYQKLYTLLNKSYNKHQLAEYLASKQMYKKNSTKRSMLATILQNTWGIKTREQVREERKKRIIEQFPASRQELFFIIGDNGSTIRKIEEANKVNVTIDVTQSRYLIEGQPSAVENAKRDIQGHLKLVEGQVQVPIETLEDSRFRSEISRVLAGISKVSGSYISLDNDKFVFTSLSDHAMENAKRLLNLTLTELNMTSKKPLEQANKILVDQGSEFNLVPFHDSLAMPMYDRQFGWSRLKKKNDSENKEPNLINLADQQTMQMSDIKELLLSAFKQEEYKDISLEAKFGHLLCRNSIKAQMTPNLLQPISTSDINISSLQELIKSNQTTFFNAMPPAKLASDFIPSISEGGVHQKLIKAEYVNNELLMNVDNNDQPKDNDMLNRLQVEFIVQENGSMKFNRAIGEKKRSVIDVLGLTRQVKLIYKFIDYSAEDLRQLFEKFKLLSYSEMVAPLHYKDMTLLDVSHINKKRYLYTDDNLIYINRVQEQDKRTRRTEVEEPVVTDVPQQREIEAATIEKLIEKMTVSLDYAFMTDFFLIYRIFMTPIQLAKFLISRFMWGLENDDEERCVTRVRTFVTIRHWLLNYYLHDFVPNKELRIILTKFLNEISLHPVIKQSPRDKRIIKTLKRVVRRLKRLYYTSSTDVQVIEPPPPTFEQARVTEMVKDKLSKNTIRQRIHGIHVDRRHRANTAIRDKQTAPVVVIGSTRYNSTATPLYQTSTHSRSASSLPIDESNYMNRTGRDRNEHDSDDSIGSYLTPGTSGIEDEEEDEEDEEEEEEEQEEQVQKDDMTEQLNQRLMEVRLLQQRLQQEQAREDAALQADLSLQEQQKLENARIRRSFYNAQLAIPSISSPSSDNLTPIIDGPARDYFDPELNTSKRQKEKKKDSLYSNRINKPLPPISTGPSPAASVRSYFSHKVDNQSKEQWKFAIKNKHSDKSLRSRITEMDIPPNNASSRSNNNYQSILLSYPTSVIAQQFCLIERNVLLGISWEELVDVRWTKMPAGLHLPSEFYNDDDSDVSGEQFNQPGIYSRKRRMKQQQEREKDYSERGVEKAIHRFNAVCQWVSSEIVQTGPIETRAKLIEKFIRTLIQILLGLQSSSVSRLEKTWSMVSKREMKVLKELSTFTSPTKNWKNLRDSMTQVAEEYGETPTEIQVENMGKNAITVKLPFGGCIPFLGIYLSDLVFNAELPSYIPSNYNPSAFQSQLEVTVLSQPLIHFRKHRITASIIKKVLIFQALAKRYSFVENLNDKLYLTCLQVPCLETDEIQKRSYQIES</sequence>
<dbReference type="SUPFAM" id="SSF48366">
    <property type="entry name" value="Ras GEF"/>
    <property type="match status" value="1"/>
</dbReference>
<reference evidence="7 8" key="1">
    <citation type="journal article" date="2018" name="G3 (Bethesda)">
        <title>Phylogenetic and Phylogenomic Definition of Rhizopus Species.</title>
        <authorList>
            <person name="Gryganskyi A.P."/>
            <person name="Golan J."/>
            <person name="Dolatabadi S."/>
            <person name="Mondo S."/>
            <person name="Robb S."/>
            <person name="Idnurm A."/>
            <person name="Muszewska A."/>
            <person name="Steczkiewicz K."/>
            <person name="Masonjones S."/>
            <person name="Liao H.L."/>
            <person name="Gajdeczka M.T."/>
            <person name="Anike F."/>
            <person name="Vuek A."/>
            <person name="Anishchenko I.M."/>
            <person name="Voigt K."/>
            <person name="de Hoog G.S."/>
            <person name="Smith M.E."/>
            <person name="Heitman J."/>
            <person name="Vilgalys R."/>
            <person name="Stajich J.E."/>
        </authorList>
    </citation>
    <scope>NUCLEOTIDE SEQUENCE [LARGE SCALE GENOMIC DNA]</scope>
    <source>
        <strain evidence="7 8">CBS 357.93</strain>
    </source>
</reference>
<dbReference type="GO" id="GO:0005085">
    <property type="term" value="F:guanyl-nucleotide exchange factor activity"/>
    <property type="evidence" value="ECO:0007669"/>
    <property type="project" value="UniProtKB-KW"/>
</dbReference>
<dbReference type="Gene3D" id="1.20.870.10">
    <property type="entry name" value="Son of sevenless (SoS) protein Chain: S domain 1"/>
    <property type="match status" value="1"/>
</dbReference>
<dbReference type="GO" id="GO:0003723">
    <property type="term" value="F:RNA binding"/>
    <property type="evidence" value="ECO:0007669"/>
    <property type="project" value="UniProtKB-UniRule"/>
</dbReference>
<dbReference type="PROSITE" id="PS50009">
    <property type="entry name" value="RASGEF_CAT"/>
    <property type="match status" value="1"/>
</dbReference>
<evidence type="ECO:0000256" key="3">
    <source>
        <dbReference type="PROSITE-ProRule" id="PRU00168"/>
    </source>
</evidence>
<evidence type="ECO:0000256" key="4">
    <source>
        <dbReference type="SAM" id="MobiDB-lite"/>
    </source>
</evidence>
<dbReference type="InterPro" id="IPR000651">
    <property type="entry name" value="Ras-like_Gua-exchang_fac_N"/>
</dbReference>
<dbReference type="Pfam" id="PF00618">
    <property type="entry name" value="RasGEF_N"/>
    <property type="match status" value="1"/>
</dbReference>
<feature type="region of interest" description="Disordered" evidence="4">
    <location>
        <begin position="783"/>
        <end position="857"/>
    </location>
</feature>
<feature type="domain" description="N-terminal Ras-GEF" evidence="6">
    <location>
        <begin position="577"/>
        <end position="704"/>
    </location>
</feature>
<dbReference type="GO" id="GO:0005886">
    <property type="term" value="C:plasma membrane"/>
    <property type="evidence" value="ECO:0007669"/>
    <property type="project" value="TreeGrafter"/>
</dbReference>
<accession>A0A367KB65</accession>
<dbReference type="SMART" id="SM00322">
    <property type="entry name" value="KH"/>
    <property type="match status" value="1"/>
</dbReference>
<dbReference type="SUPFAM" id="SSF54791">
    <property type="entry name" value="Eukaryotic type KH-domain (KH-domain type I)"/>
    <property type="match status" value="1"/>
</dbReference>
<dbReference type="InterPro" id="IPR004087">
    <property type="entry name" value="KH_dom"/>
</dbReference>
<dbReference type="InterPro" id="IPR001895">
    <property type="entry name" value="RASGEF_cat_dom"/>
</dbReference>
<dbReference type="InterPro" id="IPR004088">
    <property type="entry name" value="KH_dom_type_1"/>
</dbReference>
<dbReference type="Pfam" id="PF20776">
    <property type="entry name" value="SLS1_N"/>
    <property type="match status" value="1"/>
</dbReference>
<dbReference type="InterPro" id="IPR036612">
    <property type="entry name" value="KH_dom_type_1_sf"/>
</dbReference>
<dbReference type="SMART" id="SM00147">
    <property type="entry name" value="RasGEF"/>
    <property type="match status" value="1"/>
</dbReference>
<feature type="compositionally biased region" description="Acidic residues" evidence="4">
    <location>
        <begin position="832"/>
        <end position="851"/>
    </location>
</feature>
<keyword evidence="1 3" id="KW-0344">Guanine-nucleotide releasing factor</keyword>
<evidence type="ECO:0008006" key="9">
    <source>
        <dbReference type="Google" id="ProtNLM"/>
    </source>
</evidence>
<dbReference type="Gene3D" id="3.30.1370.10">
    <property type="entry name" value="K Homology domain, type 1"/>
    <property type="match status" value="1"/>
</dbReference>
<dbReference type="PROSITE" id="PS50084">
    <property type="entry name" value="KH_TYPE_1"/>
    <property type="match status" value="1"/>
</dbReference>
<feature type="region of interest" description="Disordered" evidence="4">
    <location>
        <begin position="937"/>
        <end position="976"/>
    </location>
</feature>
<dbReference type="OrthoDB" id="5392646at2759"/>
<dbReference type="PROSITE" id="PS50212">
    <property type="entry name" value="RASGEF_NTER"/>
    <property type="match status" value="1"/>
</dbReference>
<dbReference type="Gene3D" id="1.10.840.10">
    <property type="entry name" value="Ras guanine-nucleotide exchange factors catalytic domain"/>
    <property type="match status" value="1"/>
</dbReference>
<keyword evidence="2" id="KW-0694">RNA-binding</keyword>
<dbReference type="CDD" id="cd06224">
    <property type="entry name" value="REM"/>
    <property type="match status" value="1"/>
</dbReference>
<organism evidence="7 8">
    <name type="scientific">Rhizopus azygosporus</name>
    <name type="common">Rhizopus microsporus var. azygosporus</name>
    <dbReference type="NCBI Taxonomy" id="86630"/>
    <lineage>
        <taxon>Eukaryota</taxon>
        <taxon>Fungi</taxon>
        <taxon>Fungi incertae sedis</taxon>
        <taxon>Mucoromycota</taxon>
        <taxon>Mucoromycotina</taxon>
        <taxon>Mucoromycetes</taxon>
        <taxon>Mucorales</taxon>
        <taxon>Mucorineae</taxon>
        <taxon>Rhizopodaceae</taxon>
        <taxon>Rhizopus</taxon>
    </lineage>
</organism>
<name>A0A367KB65_RHIAZ</name>
<dbReference type="SMART" id="SM00229">
    <property type="entry name" value="RasGEFN"/>
    <property type="match status" value="1"/>
</dbReference>
<dbReference type="InterPro" id="IPR048400">
    <property type="entry name" value="SLS1_N"/>
</dbReference>
<dbReference type="InterPro" id="IPR023578">
    <property type="entry name" value="Ras_GEF_dom_sf"/>
</dbReference>
<dbReference type="InterPro" id="IPR008937">
    <property type="entry name" value="Ras-like_GEF"/>
</dbReference>
<dbReference type="Proteomes" id="UP000252139">
    <property type="component" value="Unassembled WGS sequence"/>
</dbReference>
<evidence type="ECO:0000256" key="1">
    <source>
        <dbReference type="ARBA" id="ARBA00022658"/>
    </source>
</evidence>
<gene>
    <name evidence="7" type="ORF">CU097_004383</name>
</gene>
<evidence type="ECO:0000313" key="8">
    <source>
        <dbReference type="Proteomes" id="UP000252139"/>
    </source>
</evidence>
<dbReference type="PANTHER" id="PTHR23113">
    <property type="entry name" value="GUANINE NUCLEOTIDE EXCHANGE FACTOR"/>
    <property type="match status" value="1"/>
</dbReference>
<keyword evidence="8" id="KW-1185">Reference proteome</keyword>
<dbReference type="STRING" id="86630.A0A367KB65"/>
<feature type="compositionally biased region" description="Polar residues" evidence="4">
    <location>
        <begin position="783"/>
        <end position="796"/>
    </location>
</feature>
<dbReference type="Pfam" id="PF00617">
    <property type="entry name" value="RasGEF"/>
    <property type="match status" value="1"/>
</dbReference>
<dbReference type="GO" id="GO:0007265">
    <property type="term" value="P:Ras protein signal transduction"/>
    <property type="evidence" value="ECO:0007669"/>
    <property type="project" value="TreeGrafter"/>
</dbReference>